<dbReference type="Proteomes" id="UP000009058">
    <property type="component" value="Chromosome 3"/>
</dbReference>
<organism evidence="1 2">
    <name type="scientific">Pyricularia oryzae (strain 70-15 / ATCC MYA-4617 / FGSC 8958)</name>
    <name type="common">Rice blast fungus</name>
    <name type="synonym">Magnaporthe oryzae</name>
    <dbReference type="NCBI Taxonomy" id="242507"/>
    <lineage>
        <taxon>Eukaryota</taxon>
        <taxon>Fungi</taxon>
        <taxon>Dikarya</taxon>
        <taxon>Ascomycota</taxon>
        <taxon>Pezizomycotina</taxon>
        <taxon>Sordariomycetes</taxon>
        <taxon>Sordariomycetidae</taxon>
        <taxon>Magnaporthales</taxon>
        <taxon>Pyriculariaceae</taxon>
        <taxon>Pyricularia</taxon>
    </lineage>
</organism>
<evidence type="ECO:0000313" key="1">
    <source>
        <dbReference type="EMBL" id="EHA53292.1"/>
    </source>
</evidence>
<dbReference type="RefSeq" id="XP_003713099.1">
    <property type="nucleotide sequence ID" value="XM_003713051.1"/>
</dbReference>
<name>G4N1Y2_PYRO7</name>
<evidence type="ECO:0000313" key="2">
    <source>
        <dbReference type="Proteomes" id="UP000009058"/>
    </source>
</evidence>
<reference evidence="1 2" key="1">
    <citation type="journal article" date="2005" name="Nature">
        <title>The genome sequence of the rice blast fungus Magnaporthe grisea.</title>
        <authorList>
            <person name="Dean R.A."/>
            <person name="Talbot N.J."/>
            <person name="Ebbole D.J."/>
            <person name="Farman M.L."/>
            <person name="Mitchell T.K."/>
            <person name="Orbach M.J."/>
            <person name="Thon M."/>
            <person name="Kulkarni R."/>
            <person name="Xu J.R."/>
            <person name="Pan H."/>
            <person name="Read N.D."/>
            <person name="Lee Y.H."/>
            <person name="Carbone I."/>
            <person name="Brown D."/>
            <person name="Oh Y.Y."/>
            <person name="Donofrio N."/>
            <person name="Jeong J.S."/>
            <person name="Soanes D.M."/>
            <person name="Djonovic S."/>
            <person name="Kolomiets E."/>
            <person name="Rehmeyer C."/>
            <person name="Li W."/>
            <person name="Harding M."/>
            <person name="Kim S."/>
            <person name="Lebrun M.H."/>
            <person name="Bohnert H."/>
            <person name="Coughlan S."/>
            <person name="Butler J."/>
            <person name="Calvo S."/>
            <person name="Ma L.J."/>
            <person name="Nicol R."/>
            <person name="Purcell S."/>
            <person name="Nusbaum C."/>
            <person name="Galagan J.E."/>
            <person name="Birren B.W."/>
        </authorList>
    </citation>
    <scope>NUCLEOTIDE SEQUENCE [LARGE SCALE GENOMIC DNA]</scope>
    <source>
        <strain evidence="2">70-15 / ATCC MYA-4617 / FGSC 8958</strain>
    </source>
</reference>
<keyword evidence="2" id="KW-1185">Reference proteome</keyword>
<accession>G4N1Y2</accession>
<dbReference type="HOGENOM" id="CLU_1855660_0_0_1"/>
<gene>
    <name evidence="1" type="ORF">MGG_16950</name>
</gene>
<proteinExistence type="predicted"/>
<dbReference type="InParanoid" id="G4N1Y2"/>
<dbReference type="GeneID" id="12986048"/>
<dbReference type="AlphaFoldDB" id="G4N1Y2"/>
<dbReference type="VEuPathDB" id="FungiDB:MGG_16950"/>
<sequence length="138" mass="15338">MADIHGIYFWDLSSPCEVGAIDVLSRTMYTREDAKGSADSLRLEENVDDKKSNGGMQDLRAQAHMMSLVVLVLYHALKCIHRVHQVAALVYQLWSKCSKALILSPSMSPKDFSNSFSKHTATRSKYFSALLSALLSAL</sequence>
<protein>
    <submittedName>
        <fullName evidence="1">Uncharacterized protein</fullName>
    </submittedName>
</protein>
<dbReference type="EMBL" id="CM001233">
    <property type="protein sequence ID" value="EHA53292.1"/>
    <property type="molecule type" value="Genomic_DNA"/>
</dbReference>
<dbReference type="KEGG" id="mgr:MGG_16950"/>
<reference key="2">
    <citation type="submission" date="2011-05" db="EMBL/GenBank/DDBJ databases">
        <title>The Genome Sequence of Magnaporthe oryzae 70-15.</title>
        <authorList>
            <consortium name="The Broad Institute Genome Sequencing Platform"/>
            <person name="Ma L.-J."/>
            <person name="Dead R."/>
            <person name="Young S.K."/>
            <person name="Zeng Q."/>
            <person name="Gargeya S."/>
            <person name="Fitzgerald M."/>
            <person name="Haas B."/>
            <person name="Abouelleil A."/>
            <person name="Alvarado L."/>
            <person name="Arachchi H.M."/>
            <person name="Berlin A."/>
            <person name="Brown A."/>
            <person name="Chapman S.B."/>
            <person name="Chen Z."/>
            <person name="Dunbar C."/>
            <person name="Freedman E."/>
            <person name="Gearin G."/>
            <person name="Gellesch M."/>
            <person name="Goldberg J."/>
            <person name="Griggs A."/>
            <person name="Gujja S."/>
            <person name="Heiman D."/>
            <person name="Howarth C."/>
            <person name="Larson L."/>
            <person name="Lui A."/>
            <person name="MacDonald P.J.P."/>
            <person name="Mehta T."/>
            <person name="Montmayeur A."/>
            <person name="Murphy C."/>
            <person name="Neiman D."/>
            <person name="Pearson M."/>
            <person name="Priest M."/>
            <person name="Roberts A."/>
            <person name="Saif S."/>
            <person name="Shea T."/>
            <person name="Shenoy N."/>
            <person name="Sisk P."/>
            <person name="Stolte C."/>
            <person name="Sykes S."/>
            <person name="Yandava C."/>
            <person name="Wortman J."/>
            <person name="Nusbaum C."/>
            <person name="Birren B."/>
        </authorList>
    </citation>
    <scope>NUCLEOTIDE SEQUENCE</scope>
    <source>
        <strain>70-15</strain>
    </source>
</reference>